<dbReference type="EMBL" id="GGEC01067687">
    <property type="protein sequence ID" value="MBX48171.1"/>
    <property type="molecule type" value="Transcribed_RNA"/>
</dbReference>
<reference evidence="2" key="1">
    <citation type="submission" date="2018-02" db="EMBL/GenBank/DDBJ databases">
        <title>Rhizophora mucronata_Transcriptome.</title>
        <authorList>
            <person name="Meera S.P."/>
            <person name="Sreeshan A."/>
            <person name="Augustine A."/>
        </authorList>
    </citation>
    <scope>NUCLEOTIDE SEQUENCE</scope>
    <source>
        <tissue evidence="2">Leaf</tissue>
    </source>
</reference>
<dbReference type="AlphaFoldDB" id="A0A2P2P0K2"/>
<protein>
    <submittedName>
        <fullName evidence="2">Uncharacterized protein</fullName>
    </submittedName>
</protein>
<name>A0A2P2P0K2_RHIMU</name>
<keyword evidence="1" id="KW-1133">Transmembrane helix</keyword>
<accession>A0A2P2P0K2</accession>
<evidence type="ECO:0000256" key="1">
    <source>
        <dbReference type="SAM" id="Phobius"/>
    </source>
</evidence>
<feature type="transmembrane region" description="Helical" evidence="1">
    <location>
        <begin position="7"/>
        <end position="25"/>
    </location>
</feature>
<proteinExistence type="predicted"/>
<evidence type="ECO:0000313" key="2">
    <source>
        <dbReference type="EMBL" id="MBX48171.1"/>
    </source>
</evidence>
<keyword evidence="1" id="KW-0812">Transmembrane</keyword>
<keyword evidence="1" id="KW-0472">Membrane</keyword>
<organism evidence="2">
    <name type="scientific">Rhizophora mucronata</name>
    <name type="common">Asiatic mangrove</name>
    <dbReference type="NCBI Taxonomy" id="61149"/>
    <lineage>
        <taxon>Eukaryota</taxon>
        <taxon>Viridiplantae</taxon>
        <taxon>Streptophyta</taxon>
        <taxon>Embryophyta</taxon>
        <taxon>Tracheophyta</taxon>
        <taxon>Spermatophyta</taxon>
        <taxon>Magnoliopsida</taxon>
        <taxon>eudicotyledons</taxon>
        <taxon>Gunneridae</taxon>
        <taxon>Pentapetalae</taxon>
        <taxon>rosids</taxon>
        <taxon>fabids</taxon>
        <taxon>Malpighiales</taxon>
        <taxon>Rhizophoraceae</taxon>
        <taxon>Rhizophora</taxon>
    </lineage>
</organism>
<sequence>MLCFTMLWLNYAICLLCWFLFGGWIKVFSSVNIFL</sequence>